<keyword evidence="2" id="KW-1185">Reference proteome</keyword>
<name>A0ABW1ZFP4_9DEIO</name>
<organism evidence="1 2">
    <name type="scientific">Deinococcus multiflagellatus</name>
    <dbReference type="NCBI Taxonomy" id="1656887"/>
    <lineage>
        <taxon>Bacteria</taxon>
        <taxon>Thermotogati</taxon>
        <taxon>Deinococcota</taxon>
        <taxon>Deinococci</taxon>
        <taxon>Deinococcales</taxon>
        <taxon>Deinococcaceae</taxon>
        <taxon>Deinococcus</taxon>
    </lineage>
</organism>
<evidence type="ECO:0000313" key="1">
    <source>
        <dbReference type="EMBL" id="MFC6659204.1"/>
    </source>
</evidence>
<proteinExistence type="predicted"/>
<evidence type="ECO:0008006" key="3">
    <source>
        <dbReference type="Google" id="ProtNLM"/>
    </source>
</evidence>
<sequence length="213" mass="23361">MPEVHGLTEFRGGPALRLGFIPGEAGDLEDADAHTLGRQVAAVHEQAQVHHFGDVTGRVRWPLAEFYPRALETVQAVAPRFRFLDWAAQAAGVARLFQAAPAPTVAVPMLLDWHGSQFVWRGGQPYALVDVEASVLAPPELDLCLWEVLLLPAQAQVFRTGYSEIRPFPDLVPHRAACRTLLLTLEVDGAPPLAEWLARPASFDPPSQRTCHV</sequence>
<dbReference type="RefSeq" id="WP_380053728.1">
    <property type="nucleotide sequence ID" value="NZ_JBHSWB010000001.1"/>
</dbReference>
<gene>
    <name evidence="1" type="ORF">ACFP90_01625</name>
</gene>
<evidence type="ECO:0000313" key="2">
    <source>
        <dbReference type="Proteomes" id="UP001596317"/>
    </source>
</evidence>
<dbReference type="SUPFAM" id="SSF56112">
    <property type="entry name" value="Protein kinase-like (PK-like)"/>
    <property type="match status" value="1"/>
</dbReference>
<dbReference type="Proteomes" id="UP001596317">
    <property type="component" value="Unassembled WGS sequence"/>
</dbReference>
<comment type="caution">
    <text evidence="1">The sequence shown here is derived from an EMBL/GenBank/DDBJ whole genome shotgun (WGS) entry which is preliminary data.</text>
</comment>
<reference evidence="2" key="1">
    <citation type="journal article" date="2019" name="Int. J. Syst. Evol. Microbiol.">
        <title>The Global Catalogue of Microorganisms (GCM) 10K type strain sequencing project: providing services to taxonomists for standard genome sequencing and annotation.</title>
        <authorList>
            <consortium name="The Broad Institute Genomics Platform"/>
            <consortium name="The Broad Institute Genome Sequencing Center for Infectious Disease"/>
            <person name="Wu L."/>
            <person name="Ma J."/>
        </authorList>
    </citation>
    <scope>NUCLEOTIDE SEQUENCE [LARGE SCALE GENOMIC DNA]</scope>
    <source>
        <strain evidence="2">CCUG 63830</strain>
    </source>
</reference>
<protein>
    <recommendedName>
        <fullName evidence="3">Aminoglycoside phosphotransferase domain-containing protein</fullName>
    </recommendedName>
</protein>
<dbReference type="EMBL" id="JBHSWB010000001">
    <property type="protein sequence ID" value="MFC6659204.1"/>
    <property type="molecule type" value="Genomic_DNA"/>
</dbReference>
<accession>A0ABW1ZFP4</accession>
<dbReference type="InterPro" id="IPR011009">
    <property type="entry name" value="Kinase-like_dom_sf"/>
</dbReference>